<dbReference type="SUPFAM" id="SSF56399">
    <property type="entry name" value="ADP-ribosylation"/>
    <property type="match status" value="1"/>
</dbReference>
<dbReference type="Pfam" id="PF00644">
    <property type="entry name" value="PARP"/>
    <property type="match status" value="1"/>
</dbReference>
<sequence length="305" mass="34600">TKDHDLELYDLDQEMKIWQKKSREAYLGQLCCMMRYRNEILQLKHLVKTKNELLKANNNISQDKFKLAQDYDEINTEKLMTDLEAEVIALSASKNSSVEQALPPSPPPPVKSDIALPSSPFKVDNKTEIITRFVKGMETDRSLNIQYTVSSILKAPHNPSLCSRFEAALGNMTDPTMVTELYFCGSLEKPKRLHQILLDGFTEDDFIHGEFGRGLYFTKYPSKAAQFSVLGKLLEARVGLGSVETVMRYDRTRRAASERNDSIIVPGRLFHAGEYGESAMLCQEYVVFNTSQVMPLCILSYTYVA</sequence>
<protein>
    <recommendedName>
        <fullName evidence="1">PARP catalytic domain-containing protein</fullName>
    </recommendedName>
</protein>
<dbReference type="InterPro" id="IPR012317">
    <property type="entry name" value="Poly(ADP-ribose)pol_cat_dom"/>
</dbReference>
<reference evidence="2" key="1">
    <citation type="submission" date="2014-12" db="EMBL/GenBank/DDBJ databases">
        <title>Insight into the proteome of Arion vulgaris.</title>
        <authorList>
            <person name="Aradska J."/>
            <person name="Bulat T."/>
            <person name="Smidak R."/>
            <person name="Sarate P."/>
            <person name="Gangsoo J."/>
            <person name="Sialana F."/>
            <person name="Bilban M."/>
            <person name="Lubec G."/>
        </authorList>
    </citation>
    <scope>NUCLEOTIDE SEQUENCE</scope>
    <source>
        <tissue evidence="2">Skin</tissue>
    </source>
</reference>
<dbReference type="Gene3D" id="3.90.228.10">
    <property type="match status" value="1"/>
</dbReference>
<organism evidence="2">
    <name type="scientific">Arion vulgaris</name>
    <dbReference type="NCBI Taxonomy" id="1028688"/>
    <lineage>
        <taxon>Eukaryota</taxon>
        <taxon>Metazoa</taxon>
        <taxon>Spiralia</taxon>
        <taxon>Lophotrochozoa</taxon>
        <taxon>Mollusca</taxon>
        <taxon>Gastropoda</taxon>
        <taxon>Heterobranchia</taxon>
        <taxon>Euthyneura</taxon>
        <taxon>Panpulmonata</taxon>
        <taxon>Eupulmonata</taxon>
        <taxon>Stylommatophora</taxon>
        <taxon>Helicina</taxon>
        <taxon>Arionoidea</taxon>
        <taxon>Arionidae</taxon>
        <taxon>Arion</taxon>
    </lineage>
</organism>
<proteinExistence type="predicted"/>
<evidence type="ECO:0000313" key="2">
    <source>
        <dbReference type="EMBL" id="CEK62549.1"/>
    </source>
</evidence>
<accession>A0A0B6Z1U2</accession>
<dbReference type="EMBL" id="HACG01015684">
    <property type="protein sequence ID" value="CEK62549.1"/>
    <property type="molecule type" value="Transcribed_RNA"/>
</dbReference>
<evidence type="ECO:0000259" key="1">
    <source>
        <dbReference type="Pfam" id="PF00644"/>
    </source>
</evidence>
<dbReference type="GO" id="GO:0003950">
    <property type="term" value="F:NAD+ poly-ADP-ribosyltransferase activity"/>
    <property type="evidence" value="ECO:0007669"/>
    <property type="project" value="InterPro"/>
</dbReference>
<feature type="non-terminal residue" evidence="2">
    <location>
        <position position="1"/>
    </location>
</feature>
<gene>
    <name evidence="2" type="primary">ORF45471</name>
</gene>
<dbReference type="AlphaFoldDB" id="A0A0B6Z1U2"/>
<feature type="domain" description="PARP catalytic" evidence="1">
    <location>
        <begin position="160"/>
        <end position="301"/>
    </location>
</feature>
<name>A0A0B6Z1U2_9EUPU</name>